<dbReference type="InterPro" id="IPR011251">
    <property type="entry name" value="Luciferase-like_dom"/>
</dbReference>
<dbReference type="Proteomes" id="UP000075573">
    <property type="component" value="Unassembled WGS sequence"/>
</dbReference>
<gene>
    <name evidence="2" type="ORF">AD929_06880</name>
</gene>
<dbReference type="Pfam" id="PF00296">
    <property type="entry name" value="Bac_luciferase"/>
    <property type="match status" value="1"/>
</dbReference>
<dbReference type="AlphaFoldDB" id="A0A149QWB9"/>
<dbReference type="RefSeq" id="WP_062495561.1">
    <property type="nucleotide sequence ID" value="NZ_LHZB01000110.1"/>
</dbReference>
<dbReference type="InterPro" id="IPR050766">
    <property type="entry name" value="Bact_Lucif_Oxidored"/>
</dbReference>
<dbReference type="PANTHER" id="PTHR30137:SF15">
    <property type="entry name" value="BLL6902 PROTEIN"/>
    <property type="match status" value="1"/>
</dbReference>
<dbReference type="NCBIfam" id="TIGR04027">
    <property type="entry name" value="LLM_KPN_01858"/>
    <property type="match status" value="1"/>
</dbReference>
<dbReference type="GO" id="GO:0016705">
    <property type="term" value="F:oxidoreductase activity, acting on paired donors, with incorporation or reduction of molecular oxygen"/>
    <property type="evidence" value="ECO:0007669"/>
    <property type="project" value="InterPro"/>
</dbReference>
<sequence>MSRKQFGFFTRLLDAVPASQRYALALEQIRAAETYGFKSAWVAQHHFHGDEGGLPSPFPFLSYVAANTSRIRLGTGVVTLVMEDPVRVAEDAIVTDILSQGRLEVGFGSGGTPASYLAFGERFEDRHATFNRHLETVKSAWKGAELPSGNHLWPQGTGLEKRSWQATFSAFGGKKAGEDSDGLLLSRTQPRPAARPDASLSDLQLPIVEAYLEALPSGQAPRILASRSVFVADDREEARQLAGKGLLRQVKKFRAAGHTIDDTNIDTLIRTFDVHLGTPADVLDSLSKDRTLDHATEIAIQVHSVDPEHRFILRSLELFATQVAPQL</sequence>
<evidence type="ECO:0000259" key="1">
    <source>
        <dbReference type="Pfam" id="PF00296"/>
    </source>
</evidence>
<evidence type="ECO:0000313" key="3">
    <source>
        <dbReference type="Proteomes" id="UP000075573"/>
    </source>
</evidence>
<dbReference type="GO" id="GO:0005829">
    <property type="term" value="C:cytosol"/>
    <property type="evidence" value="ECO:0007669"/>
    <property type="project" value="TreeGrafter"/>
</dbReference>
<protein>
    <submittedName>
        <fullName evidence="2">Luciferase</fullName>
    </submittedName>
</protein>
<feature type="domain" description="Luciferase-like" evidence="1">
    <location>
        <begin position="16"/>
        <end position="251"/>
    </location>
</feature>
<dbReference type="InterPro" id="IPR024003">
    <property type="entry name" value="Luciferase-like_KPN01858"/>
</dbReference>
<organism evidence="2 3">
    <name type="scientific">Gluconobacter potus</name>
    <dbReference type="NCBI Taxonomy" id="2724927"/>
    <lineage>
        <taxon>Bacteria</taxon>
        <taxon>Pseudomonadati</taxon>
        <taxon>Pseudomonadota</taxon>
        <taxon>Alphaproteobacteria</taxon>
        <taxon>Acetobacterales</taxon>
        <taxon>Acetobacteraceae</taxon>
        <taxon>Gluconobacter</taxon>
    </lineage>
</organism>
<dbReference type="EMBL" id="LHZB01000110">
    <property type="protein sequence ID" value="KXV01447.1"/>
    <property type="molecule type" value="Genomic_DNA"/>
</dbReference>
<dbReference type="PATRIC" id="fig|442.7.peg.1356"/>
<accession>A0A149QWB9</accession>
<dbReference type="PANTHER" id="PTHR30137">
    <property type="entry name" value="LUCIFERASE-LIKE MONOOXYGENASE"/>
    <property type="match status" value="1"/>
</dbReference>
<comment type="caution">
    <text evidence="2">The sequence shown here is derived from an EMBL/GenBank/DDBJ whole genome shotgun (WGS) entry which is preliminary data.</text>
</comment>
<dbReference type="Gene3D" id="3.20.20.30">
    <property type="entry name" value="Luciferase-like domain"/>
    <property type="match status" value="1"/>
</dbReference>
<dbReference type="InterPro" id="IPR036661">
    <property type="entry name" value="Luciferase-like_sf"/>
</dbReference>
<reference evidence="2 3" key="1">
    <citation type="submission" date="2015-06" db="EMBL/GenBank/DDBJ databases">
        <title>Improved classification and identification of acetic acid bacteria using matrix-assisted laser desorption/ionization time-of-flight mass spectrometry; Gluconobacter nephelii and Gluconobacter uchimurae are later heterotypic synonyms of Gluconobacter japonicus and Gluconobacter oxydans, respectively.</title>
        <authorList>
            <person name="Li L."/>
            <person name="Cleenwerck I."/>
            <person name="De Vuyst L."/>
            <person name="Vandamme P."/>
        </authorList>
    </citation>
    <scope>NUCLEOTIDE SEQUENCE [LARGE SCALE GENOMIC DNA]</scope>
    <source>
        <strain evidence="2 3">LMG 1764</strain>
    </source>
</reference>
<name>A0A149QWB9_9PROT</name>
<proteinExistence type="predicted"/>
<evidence type="ECO:0000313" key="2">
    <source>
        <dbReference type="EMBL" id="KXV01447.1"/>
    </source>
</evidence>
<dbReference type="SUPFAM" id="SSF51679">
    <property type="entry name" value="Bacterial luciferase-like"/>
    <property type="match status" value="1"/>
</dbReference>